<comment type="similarity">
    <text evidence="2 9">Belongs to the CRISPR-associated endoribonuclease Cas2 protein family.</text>
</comment>
<dbReference type="GO" id="GO:0046872">
    <property type="term" value="F:metal ion binding"/>
    <property type="evidence" value="ECO:0007669"/>
    <property type="project" value="UniProtKB-UniRule"/>
</dbReference>
<dbReference type="SUPFAM" id="SSF143430">
    <property type="entry name" value="TTP0101/SSO1404-like"/>
    <property type="match status" value="1"/>
</dbReference>
<dbReference type="EC" id="3.1.-.-" evidence="9"/>
<protein>
    <recommendedName>
        <fullName evidence="9">CRISPR-associated endoribonuclease Cas2</fullName>
        <ecNumber evidence="9">3.1.-.-</ecNumber>
    </recommendedName>
</protein>
<feature type="binding site" evidence="9">
    <location>
        <position position="24"/>
    </location>
    <ligand>
        <name>Mg(2+)</name>
        <dbReference type="ChEBI" id="CHEBI:18420"/>
        <note>catalytic</note>
    </ligand>
</feature>
<sequence>MQFICCRFSGNDAMKRHLYLWAYDISCNRSRRQVREILRGYAVGGQKSLFECWLTERELAALCATLPALLGKNDRLQVVRLSESAQPFFYGCAKSMAYEPFVIG</sequence>
<evidence type="ECO:0000313" key="11">
    <source>
        <dbReference type="Proteomes" id="UP000829756"/>
    </source>
</evidence>
<keyword evidence="8 9" id="KW-0051">Antiviral defense</keyword>
<dbReference type="InterPro" id="IPR021127">
    <property type="entry name" value="CRISPR_associated_Cas2"/>
</dbReference>
<dbReference type="CDD" id="cd09725">
    <property type="entry name" value="Cas2_I_II_III"/>
    <property type="match status" value="1"/>
</dbReference>
<evidence type="ECO:0000256" key="9">
    <source>
        <dbReference type="HAMAP-Rule" id="MF_01471"/>
    </source>
</evidence>
<dbReference type="RefSeq" id="WP_243650352.1">
    <property type="nucleotide sequence ID" value="NZ_CALJUB010000049.1"/>
</dbReference>
<keyword evidence="5 9" id="KW-0255">Endonuclease</keyword>
<organism evidence="10 11">
    <name type="scientific">Uruburuella suis</name>
    <dbReference type="NCBI Taxonomy" id="252130"/>
    <lineage>
        <taxon>Bacteria</taxon>
        <taxon>Pseudomonadati</taxon>
        <taxon>Pseudomonadota</taxon>
        <taxon>Betaproteobacteria</taxon>
        <taxon>Neisseriales</taxon>
        <taxon>Neisseriaceae</taxon>
        <taxon>Uruburuella</taxon>
    </lineage>
</organism>
<evidence type="ECO:0000256" key="6">
    <source>
        <dbReference type="ARBA" id="ARBA00022801"/>
    </source>
</evidence>
<keyword evidence="7 9" id="KW-0460">Magnesium</keyword>
<evidence type="ECO:0000256" key="3">
    <source>
        <dbReference type="ARBA" id="ARBA00022722"/>
    </source>
</evidence>
<name>A0AAE9GVP1_9NEIS</name>
<dbReference type="AlphaFoldDB" id="A0AAE9GVP1"/>
<evidence type="ECO:0000256" key="1">
    <source>
        <dbReference type="ARBA" id="ARBA00001946"/>
    </source>
</evidence>
<accession>A0AAE9GVP1</accession>
<evidence type="ECO:0000256" key="2">
    <source>
        <dbReference type="ARBA" id="ARBA00009959"/>
    </source>
</evidence>
<dbReference type="Proteomes" id="UP000829756">
    <property type="component" value="Chromosome"/>
</dbReference>
<dbReference type="InterPro" id="IPR019199">
    <property type="entry name" value="Virulence_VapD/CRISPR_Cas2"/>
</dbReference>
<keyword evidence="6 9" id="KW-0378">Hydrolase</keyword>
<comment type="subunit">
    <text evidence="9">Homodimer, forms a heterotetramer with a Cas1 homodimer.</text>
</comment>
<evidence type="ECO:0000256" key="4">
    <source>
        <dbReference type="ARBA" id="ARBA00022723"/>
    </source>
</evidence>
<dbReference type="GO" id="GO:0016787">
    <property type="term" value="F:hydrolase activity"/>
    <property type="evidence" value="ECO:0007669"/>
    <property type="project" value="UniProtKB-KW"/>
</dbReference>
<gene>
    <name evidence="9 10" type="primary">cas2</name>
    <name evidence="10" type="ORF">LVJ78_03545</name>
</gene>
<comment type="function">
    <text evidence="9">CRISPR (clustered regularly interspaced short palindromic repeat), is an adaptive immune system that provides protection against mobile genetic elements (viruses, transposable elements and conjugative plasmids). CRISPR clusters contain sequences complementary to antecedent mobile elements and target invading nucleic acids. CRISPR clusters are transcribed and processed into CRISPR RNA (crRNA). Functions as a ssRNA-specific endoribonuclease. Involved in the integration of spacer DNA into the CRISPR cassette.</text>
</comment>
<dbReference type="HAMAP" id="MF_01471">
    <property type="entry name" value="Cas2"/>
    <property type="match status" value="1"/>
</dbReference>
<dbReference type="GO" id="GO:0043571">
    <property type="term" value="P:maintenance of CRISPR repeat elements"/>
    <property type="evidence" value="ECO:0007669"/>
    <property type="project" value="UniProtKB-UniRule"/>
</dbReference>
<comment type="cofactor">
    <cofactor evidence="1 9">
        <name>Mg(2+)</name>
        <dbReference type="ChEBI" id="CHEBI:18420"/>
    </cofactor>
</comment>
<dbReference type="Pfam" id="PF09827">
    <property type="entry name" value="CRISPR_Cas2"/>
    <property type="match status" value="1"/>
</dbReference>
<dbReference type="Gene3D" id="3.30.70.240">
    <property type="match status" value="1"/>
</dbReference>
<reference evidence="10" key="2">
    <citation type="journal article" date="2022" name="Res Sq">
        <title>Evolution of multicellular longitudinally dividing oral cavity symbionts (Neisseriaceae).</title>
        <authorList>
            <person name="Nyongesa S."/>
            <person name="Weber P."/>
            <person name="Bernet E."/>
            <person name="Pullido F."/>
            <person name="Nieckarz M."/>
            <person name="Delaby M."/>
            <person name="Nieves C."/>
            <person name="Viehboeck T."/>
            <person name="Krause N."/>
            <person name="Rivera-Millot A."/>
            <person name="Nakamura A."/>
            <person name="Vischer N."/>
            <person name="VanNieuwenhze M."/>
            <person name="Brun Y."/>
            <person name="Cava F."/>
            <person name="Bulgheresi S."/>
            <person name="Veyrier F."/>
        </authorList>
    </citation>
    <scope>NUCLEOTIDE SEQUENCE</scope>
    <source>
        <strain evidence="10">1258/02</strain>
    </source>
</reference>
<dbReference type="GO" id="GO:0051607">
    <property type="term" value="P:defense response to virus"/>
    <property type="evidence" value="ECO:0007669"/>
    <property type="project" value="UniProtKB-UniRule"/>
</dbReference>
<keyword evidence="4 9" id="KW-0479">Metal-binding</keyword>
<evidence type="ECO:0000313" key="10">
    <source>
        <dbReference type="EMBL" id="UOO80602.1"/>
    </source>
</evidence>
<dbReference type="KEGG" id="usu:LVJ78_03545"/>
<evidence type="ECO:0000256" key="7">
    <source>
        <dbReference type="ARBA" id="ARBA00022842"/>
    </source>
</evidence>
<keyword evidence="3 9" id="KW-0540">Nuclease</keyword>
<dbReference type="EMBL" id="CP091507">
    <property type="protein sequence ID" value="UOO80602.1"/>
    <property type="molecule type" value="Genomic_DNA"/>
</dbReference>
<dbReference type="PANTHER" id="PTHR34405:SF3">
    <property type="entry name" value="CRISPR-ASSOCIATED ENDORIBONUCLEASE CAS2 3"/>
    <property type="match status" value="1"/>
</dbReference>
<reference evidence="10" key="1">
    <citation type="submission" date="2021-12" db="EMBL/GenBank/DDBJ databases">
        <authorList>
            <person name="Veyrier F.J."/>
        </authorList>
    </citation>
    <scope>NUCLEOTIDE SEQUENCE</scope>
    <source>
        <strain evidence="10">1258/02</strain>
    </source>
</reference>
<dbReference type="NCBIfam" id="TIGR01573">
    <property type="entry name" value="cas2"/>
    <property type="match status" value="1"/>
</dbReference>
<dbReference type="PANTHER" id="PTHR34405">
    <property type="entry name" value="CRISPR-ASSOCIATED ENDORIBONUCLEASE CAS2"/>
    <property type="match status" value="1"/>
</dbReference>
<proteinExistence type="inferred from homology"/>
<evidence type="ECO:0000256" key="8">
    <source>
        <dbReference type="ARBA" id="ARBA00023118"/>
    </source>
</evidence>
<evidence type="ECO:0000256" key="5">
    <source>
        <dbReference type="ARBA" id="ARBA00022759"/>
    </source>
</evidence>
<dbReference type="GO" id="GO:0004521">
    <property type="term" value="F:RNA endonuclease activity"/>
    <property type="evidence" value="ECO:0007669"/>
    <property type="project" value="InterPro"/>
</dbReference>